<dbReference type="Proteomes" id="UP000306420">
    <property type="component" value="Unassembled WGS sequence"/>
</dbReference>
<evidence type="ECO:0000256" key="6">
    <source>
        <dbReference type="ARBA" id="ARBA00023002"/>
    </source>
</evidence>
<evidence type="ECO:0000313" key="9">
    <source>
        <dbReference type="EMBL" id="TLQ49563.1"/>
    </source>
</evidence>
<evidence type="ECO:0000256" key="1">
    <source>
        <dbReference type="ARBA" id="ARBA00004903"/>
    </source>
</evidence>
<evidence type="ECO:0000256" key="7">
    <source>
        <dbReference type="PIRNR" id="PIRNR000194"/>
    </source>
</evidence>
<dbReference type="UniPathway" id="UPA00077">
    <property type="reaction ID" value="UER00158"/>
</dbReference>
<accession>A0A5R9EKE5</accession>
<comment type="caution">
    <text evidence="9">The sequence shown here is derived from an EMBL/GenBank/DDBJ whole genome shotgun (WGS) entry which is preliminary data.</text>
</comment>
<dbReference type="InterPro" id="IPR017925">
    <property type="entry name" value="DHFR_CS"/>
</dbReference>
<organism evidence="9 10">
    <name type="scientific">Ruoffia tabacinasalis</name>
    <dbReference type="NCBI Taxonomy" id="87458"/>
    <lineage>
        <taxon>Bacteria</taxon>
        <taxon>Bacillati</taxon>
        <taxon>Bacillota</taxon>
        <taxon>Bacilli</taxon>
        <taxon>Lactobacillales</taxon>
        <taxon>Aerococcaceae</taxon>
        <taxon>Ruoffia</taxon>
    </lineage>
</organism>
<dbReference type="GO" id="GO:0006730">
    <property type="term" value="P:one-carbon metabolic process"/>
    <property type="evidence" value="ECO:0007669"/>
    <property type="project" value="UniProtKB-KW"/>
</dbReference>
<reference evidence="9 10" key="1">
    <citation type="submission" date="2019-05" db="EMBL/GenBank/DDBJ databases">
        <title>The metagenome of a microbial culture collection derived from dairy environment covers the genomic content of the human microbiome.</title>
        <authorList>
            <person name="Roder T."/>
            <person name="Wuthrich D."/>
            <person name="Sattari Z."/>
            <person name="Von Ah U."/>
            <person name="Bar C."/>
            <person name="Ronchi F."/>
            <person name="Macpherson A.J."/>
            <person name="Ganal-Vonarburg S.C."/>
            <person name="Bruggmann R."/>
            <person name="Vergeres G."/>
        </authorList>
    </citation>
    <scope>NUCLEOTIDE SEQUENCE [LARGE SCALE GENOMIC DNA]</scope>
    <source>
        <strain evidence="9 10">FAM 24227</strain>
    </source>
</reference>
<dbReference type="CDD" id="cd00209">
    <property type="entry name" value="DHFR"/>
    <property type="match status" value="1"/>
</dbReference>
<dbReference type="SUPFAM" id="SSF53597">
    <property type="entry name" value="Dihydrofolate reductase-like"/>
    <property type="match status" value="1"/>
</dbReference>
<dbReference type="PRINTS" id="PR00070">
    <property type="entry name" value="DHFR"/>
</dbReference>
<protein>
    <recommendedName>
        <fullName evidence="3 7">Dihydrofolate reductase</fullName>
        <ecNumber evidence="3 7">1.5.1.3</ecNumber>
    </recommendedName>
</protein>
<evidence type="ECO:0000256" key="3">
    <source>
        <dbReference type="ARBA" id="ARBA00012856"/>
    </source>
</evidence>
<dbReference type="PROSITE" id="PS51330">
    <property type="entry name" value="DHFR_2"/>
    <property type="match status" value="1"/>
</dbReference>
<name>A0A5R9EKE5_9LACT</name>
<evidence type="ECO:0000256" key="2">
    <source>
        <dbReference type="ARBA" id="ARBA00009539"/>
    </source>
</evidence>
<proteinExistence type="inferred from homology"/>
<dbReference type="GO" id="GO:0046655">
    <property type="term" value="P:folic acid metabolic process"/>
    <property type="evidence" value="ECO:0007669"/>
    <property type="project" value="TreeGrafter"/>
</dbReference>
<evidence type="ECO:0000256" key="5">
    <source>
        <dbReference type="ARBA" id="ARBA00022857"/>
    </source>
</evidence>
<dbReference type="GO" id="GO:0046452">
    <property type="term" value="P:dihydrofolate metabolic process"/>
    <property type="evidence" value="ECO:0007669"/>
    <property type="project" value="TreeGrafter"/>
</dbReference>
<dbReference type="EMBL" id="VBSP01000001">
    <property type="protein sequence ID" value="TLQ49563.1"/>
    <property type="molecule type" value="Genomic_DNA"/>
</dbReference>
<keyword evidence="4 7" id="KW-0554">One-carbon metabolism</keyword>
<evidence type="ECO:0000313" key="10">
    <source>
        <dbReference type="Proteomes" id="UP000306420"/>
    </source>
</evidence>
<dbReference type="PANTHER" id="PTHR48069">
    <property type="entry name" value="DIHYDROFOLATE REDUCTASE"/>
    <property type="match status" value="1"/>
</dbReference>
<comment type="function">
    <text evidence="7">Key enzyme in folate metabolism. Catalyzes an essential reaction for de novo glycine and purine synthesis, and for DNA precursor synthesis.</text>
</comment>
<comment type="pathway">
    <text evidence="1 7">Cofactor biosynthesis; tetrahydrofolate biosynthesis; 5,6,7,8-tetrahydrofolate from 7,8-dihydrofolate: step 1/1.</text>
</comment>
<dbReference type="Gene3D" id="3.40.430.10">
    <property type="entry name" value="Dihydrofolate Reductase, subunit A"/>
    <property type="match status" value="1"/>
</dbReference>
<dbReference type="GO" id="GO:0050661">
    <property type="term" value="F:NADP binding"/>
    <property type="evidence" value="ECO:0007669"/>
    <property type="project" value="InterPro"/>
</dbReference>
<keyword evidence="6 7" id="KW-0560">Oxidoreductase</keyword>
<evidence type="ECO:0000256" key="4">
    <source>
        <dbReference type="ARBA" id="ARBA00022563"/>
    </source>
</evidence>
<dbReference type="OrthoDB" id="9804315at2"/>
<sequence length="166" mass="19394">MITFVYAQDLNGGIGYQNDLPWNLPNDLKFFKKTTMGHTMLMGRRTFESMNRRLLPGRKTVVLTSDRSYGQDIPELIVVHSIEDVLALSEGRNLMVIGGAKVFLYLIDHADRVVRTVIEDEFLNDVVMPEINEDNWELTKVVRGETDEKNIHKHRYEWWQRKEEGK</sequence>
<dbReference type="GO" id="GO:0046654">
    <property type="term" value="P:tetrahydrofolate biosynthetic process"/>
    <property type="evidence" value="ECO:0007669"/>
    <property type="project" value="UniProtKB-UniPathway"/>
</dbReference>
<comment type="catalytic activity">
    <reaction evidence="7">
        <text>(6S)-5,6,7,8-tetrahydrofolate + NADP(+) = 7,8-dihydrofolate + NADPH + H(+)</text>
        <dbReference type="Rhea" id="RHEA:15009"/>
        <dbReference type="ChEBI" id="CHEBI:15378"/>
        <dbReference type="ChEBI" id="CHEBI:57451"/>
        <dbReference type="ChEBI" id="CHEBI:57453"/>
        <dbReference type="ChEBI" id="CHEBI:57783"/>
        <dbReference type="ChEBI" id="CHEBI:58349"/>
        <dbReference type="EC" id="1.5.1.3"/>
    </reaction>
</comment>
<keyword evidence="5 7" id="KW-0521">NADP</keyword>
<dbReference type="GO" id="GO:0005829">
    <property type="term" value="C:cytosol"/>
    <property type="evidence" value="ECO:0007669"/>
    <property type="project" value="TreeGrafter"/>
</dbReference>
<evidence type="ECO:0000256" key="8">
    <source>
        <dbReference type="RuleBase" id="RU004474"/>
    </source>
</evidence>
<dbReference type="GO" id="GO:0004146">
    <property type="term" value="F:dihydrofolate reductase activity"/>
    <property type="evidence" value="ECO:0007669"/>
    <property type="project" value="UniProtKB-EC"/>
</dbReference>
<dbReference type="InterPro" id="IPR024072">
    <property type="entry name" value="DHFR-like_dom_sf"/>
</dbReference>
<dbReference type="InterPro" id="IPR012259">
    <property type="entry name" value="DHFR"/>
</dbReference>
<dbReference type="PROSITE" id="PS00075">
    <property type="entry name" value="DHFR_1"/>
    <property type="match status" value="1"/>
</dbReference>
<dbReference type="EC" id="1.5.1.3" evidence="3 7"/>
<dbReference type="Pfam" id="PF00186">
    <property type="entry name" value="DHFR_1"/>
    <property type="match status" value="1"/>
</dbReference>
<dbReference type="RefSeq" id="WP_138403485.1">
    <property type="nucleotide sequence ID" value="NZ_CP144682.1"/>
</dbReference>
<dbReference type="InterPro" id="IPR001796">
    <property type="entry name" value="DHFR_dom"/>
</dbReference>
<dbReference type="PANTHER" id="PTHR48069:SF3">
    <property type="entry name" value="DIHYDROFOLATE REDUCTASE"/>
    <property type="match status" value="1"/>
</dbReference>
<comment type="similarity">
    <text evidence="2 7 8">Belongs to the dihydrofolate reductase family.</text>
</comment>
<gene>
    <name evidence="9" type="ORF">FEZ33_00850</name>
</gene>
<dbReference type="PIRSF" id="PIRSF000194">
    <property type="entry name" value="DHFR"/>
    <property type="match status" value="1"/>
</dbReference>
<dbReference type="AlphaFoldDB" id="A0A5R9EKE5"/>